<feature type="non-terminal residue" evidence="2">
    <location>
        <position position="68"/>
    </location>
</feature>
<evidence type="ECO:0000313" key="2">
    <source>
        <dbReference type="EMBL" id="SVC08963.1"/>
    </source>
</evidence>
<evidence type="ECO:0000256" key="1">
    <source>
        <dbReference type="SAM" id="MobiDB-lite"/>
    </source>
</evidence>
<dbReference type="AlphaFoldDB" id="A0A382JCY6"/>
<dbReference type="EMBL" id="UINC01072950">
    <property type="protein sequence ID" value="SVC08963.1"/>
    <property type="molecule type" value="Genomic_DNA"/>
</dbReference>
<feature type="region of interest" description="Disordered" evidence="1">
    <location>
        <begin position="1"/>
        <end position="25"/>
    </location>
</feature>
<organism evidence="2">
    <name type="scientific">marine metagenome</name>
    <dbReference type="NCBI Taxonomy" id="408172"/>
    <lineage>
        <taxon>unclassified sequences</taxon>
        <taxon>metagenomes</taxon>
        <taxon>ecological metagenomes</taxon>
    </lineage>
</organism>
<name>A0A382JCY6_9ZZZZ</name>
<gene>
    <name evidence="2" type="ORF">METZ01_LOCUS261817</name>
</gene>
<sequence>MVTDSCKNNTLQQPSTNPQPSNGRVIEQFGDFLGGVWDQTQLARVNDRSENGRNKMSGIVGIRYRFAP</sequence>
<proteinExistence type="predicted"/>
<feature type="compositionally biased region" description="Polar residues" evidence="1">
    <location>
        <begin position="1"/>
        <end position="22"/>
    </location>
</feature>
<accession>A0A382JCY6</accession>
<reference evidence="2" key="1">
    <citation type="submission" date="2018-05" db="EMBL/GenBank/DDBJ databases">
        <authorList>
            <person name="Lanie J.A."/>
            <person name="Ng W.-L."/>
            <person name="Kazmierczak K.M."/>
            <person name="Andrzejewski T.M."/>
            <person name="Davidsen T.M."/>
            <person name="Wayne K.J."/>
            <person name="Tettelin H."/>
            <person name="Glass J.I."/>
            <person name="Rusch D."/>
            <person name="Podicherti R."/>
            <person name="Tsui H.-C.T."/>
            <person name="Winkler M.E."/>
        </authorList>
    </citation>
    <scope>NUCLEOTIDE SEQUENCE</scope>
</reference>
<protein>
    <submittedName>
        <fullName evidence="2">Uncharacterized protein</fullName>
    </submittedName>
</protein>